<dbReference type="RefSeq" id="WP_142895143.1">
    <property type="nucleotide sequence ID" value="NZ_ML660052.1"/>
</dbReference>
<dbReference type="InterPro" id="IPR001486">
    <property type="entry name" value="Hemoglobin_trunc"/>
</dbReference>
<dbReference type="Pfam" id="PF01152">
    <property type="entry name" value="Bac_globin"/>
    <property type="match status" value="1"/>
</dbReference>
<dbReference type="GO" id="GO:0046872">
    <property type="term" value="F:metal ion binding"/>
    <property type="evidence" value="ECO:0007669"/>
    <property type="project" value="UniProtKB-KW"/>
</dbReference>
<name>A0A545U357_9PROT</name>
<evidence type="ECO:0000313" key="5">
    <source>
        <dbReference type="EMBL" id="TQV83909.1"/>
    </source>
</evidence>
<evidence type="ECO:0000313" key="6">
    <source>
        <dbReference type="Proteomes" id="UP000315252"/>
    </source>
</evidence>
<keyword evidence="6" id="KW-1185">Reference proteome</keyword>
<comment type="caution">
    <text evidence="5">The sequence shown here is derived from an EMBL/GenBank/DDBJ whole genome shotgun (WGS) entry which is preliminary data.</text>
</comment>
<reference evidence="5 6" key="1">
    <citation type="submission" date="2019-06" db="EMBL/GenBank/DDBJ databases">
        <title>Whole genome sequence for Rhodospirillaceae sp. R148.</title>
        <authorList>
            <person name="Wang G."/>
        </authorList>
    </citation>
    <scope>NUCLEOTIDE SEQUENCE [LARGE SCALE GENOMIC DNA]</scope>
    <source>
        <strain evidence="5 6">R148</strain>
    </source>
</reference>
<protein>
    <submittedName>
        <fullName evidence="5">Group III truncated hemoglobin</fullName>
    </submittedName>
</protein>
<evidence type="ECO:0000256" key="1">
    <source>
        <dbReference type="ARBA" id="ARBA00022448"/>
    </source>
</evidence>
<dbReference type="InterPro" id="IPR009050">
    <property type="entry name" value="Globin-like_sf"/>
</dbReference>
<keyword evidence="3" id="KW-0479">Metal-binding</keyword>
<dbReference type="OrthoDB" id="25954at2"/>
<evidence type="ECO:0000256" key="4">
    <source>
        <dbReference type="ARBA" id="ARBA00023004"/>
    </source>
</evidence>
<dbReference type="Gene3D" id="1.10.490.10">
    <property type="entry name" value="Globins"/>
    <property type="match status" value="1"/>
</dbReference>
<keyword evidence="4" id="KW-0408">Iron</keyword>
<dbReference type="GO" id="GO:0020037">
    <property type="term" value="F:heme binding"/>
    <property type="evidence" value="ECO:0007669"/>
    <property type="project" value="InterPro"/>
</dbReference>
<keyword evidence="1" id="KW-0813">Transport</keyword>
<sequence length="139" mass="16209">MRQPLHPDISEELIERLVRGFYEKVRADPELGPIFAAKIGDDWEPHLQKMFDFWSSITRMTGRYRGKPNAVHSRLKNVEPEHFLRWLALFRETTRDLCAPEVSAIFIDRAERIGESLQLTMFFDPANPGRILSLKETPT</sequence>
<accession>A0A545U357</accession>
<dbReference type="CDD" id="cd08916">
    <property type="entry name" value="TrHb3_P"/>
    <property type="match status" value="1"/>
</dbReference>
<evidence type="ECO:0000256" key="2">
    <source>
        <dbReference type="ARBA" id="ARBA00022617"/>
    </source>
</evidence>
<dbReference type="EMBL" id="VHSH01000001">
    <property type="protein sequence ID" value="TQV83909.1"/>
    <property type="molecule type" value="Genomic_DNA"/>
</dbReference>
<organism evidence="5 6">
    <name type="scientific">Denitrobaculum tricleocarpae</name>
    <dbReference type="NCBI Taxonomy" id="2591009"/>
    <lineage>
        <taxon>Bacteria</taxon>
        <taxon>Pseudomonadati</taxon>
        <taxon>Pseudomonadota</taxon>
        <taxon>Alphaproteobacteria</taxon>
        <taxon>Rhodospirillales</taxon>
        <taxon>Rhodospirillaceae</taxon>
        <taxon>Denitrobaculum</taxon>
    </lineage>
</organism>
<gene>
    <name evidence="5" type="ORF">FKG95_00220</name>
</gene>
<dbReference type="AlphaFoldDB" id="A0A545U357"/>
<proteinExistence type="predicted"/>
<dbReference type="Proteomes" id="UP000315252">
    <property type="component" value="Unassembled WGS sequence"/>
</dbReference>
<dbReference type="SUPFAM" id="SSF46458">
    <property type="entry name" value="Globin-like"/>
    <property type="match status" value="1"/>
</dbReference>
<dbReference type="InterPro" id="IPR012292">
    <property type="entry name" value="Globin/Proto"/>
</dbReference>
<dbReference type="GO" id="GO:0019825">
    <property type="term" value="F:oxygen binding"/>
    <property type="evidence" value="ECO:0007669"/>
    <property type="project" value="InterPro"/>
</dbReference>
<evidence type="ECO:0000256" key="3">
    <source>
        <dbReference type="ARBA" id="ARBA00022723"/>
    </source>
</evidence>
<keyword evidence="2" id="KW-0349">Heme</keyword>